<name>A0A8H3FL97_9LECA</name>
<accession>A0A8H3FL97</accession>
<comment type="subcellular location">
    <subcellularLocation>
        <location evidence="1">Nucleus</location>
    </subcellularLocation>
</comment>
<evidence type="ECO:0000256" key="6">
    <source>
        <dbReference type="ARBA" id="ARBA00023242"/>
    </source>
</evidence>
<evidence type="ECO:0000256" key="2">
    <source>
        <dbReference type="ARBA" id="ARBA00009448"/>
    </source>
</evidence>
<dbReference type="Pfam" id="PF08567">
    <property type="entry name" value="PH_TFIIH"/>
    <property type="match status" value="1"/>
</dbReference>
<dbReference type="Gene3D" id="2.30.29.30">
    <property type="entry name" value="Pleckstrin-homology domain (PH domain)/Phosphotyrosine-binding domain (PTB)"/>
    <property type="match status" value="1"/>
</dbReference>
<dbReference type="GO" id="GO:0000439">
    <property type="term" value="C:transcription factor TFIIH core complex"/>
    <property type="evidence" value="ECO:0007669"/>
    <property type="project" value="InterPro"/>
</dbReference>
<feature type="domain" description="BSD" evidence="8">
    <location>
        <begin position="208"/>
        <end position="259"/>
    </location>
</feature>
<dbReference type="AlphaFoldDB" id="A0A8H3FL97"/>
<dbReference type="Proteomes" id="UP000664169">
    <property type="component" value="Unassembled WGS sequence"/>
</dbReference>
<evidence type="ECO:0000256" key="3">
    <source>
        <dbReference type="ARBA" id="ARBA00022737"/>
    </source>
</evidence>
<dbReference type="InterPro" id="IPR005607">
    <property type="entry name" value="BSD_dom"/>
</dbReference>
<keyword evidence="4" id="KW-0805">Transcription regulation</keyword>
<evidence type="ECO:0000259" key="8">
    <source>
        <dbReference type="PROSITE" id="PS50858"/>
    </source>
</evidence>
<reference evidence="9" key="1">
    <citation type="submission" date="2021-03" db="EMBL/GenBank/DDBJ databases">
        <authorList>
            <person name="Tagirdzhanova G."/>
        </authorList>
    </citation>
    <scope>NUCLEOTIDE SEQUENCE</scope>
</reference>
<sequence length="638" mass="71169">MAETTYKKREGFLRLSQDGKILSWTPRSPPDAAPELTTVVADIANLQQTPPDKPKVMMKVFVKSDKSVEPLVYVFTFSSHNEARTQADSLRDSLSTAIQAAKAVSSNAIIMGQQDQAVSRPSNQLDSIYSDDQLWNNFDLLQDLLQDNTALSRTWTEARKSKPDTITDTQFNKQFWSSRLGLLRAHAIQRTQRTGDYNVLSVIKPRVEDSQIKLNISGDQLTMLLRQYAVVRRAYDENVPPLQEQAFWSRFFTSRLLKKLKGERITDADPKDSVFDKYLSQDNSARLGERISEARVPHTIDLQGNEENHPQRRGNAPDLLMRPTSVEKVPIIRTLNAMSEQLMSQVAPNDIDPSQPIGVDEETFNQLALRDLQGDAAENRLILNVKDQGRFFASGKDTQSDLNLLTSTKTTPSLLLQKLQKSLVTERQGLSIHDLTPSLGLDADSDSDSDDQSGIESKHFSSHHALRSARKQVFGLIKEQRAQNEDTNAAGTNPGNTPLTLIAPKSGLSVEILDRLALTHATTIEFLHYFWSTFLSGDPSRAEEIASLAITLDRANQRIEAVATDAESEREIEVTKLRKAAAERGRRLGKPPVAIDETAIKGGRKAVMRLMEPTINSISTALRKYKEARLSSELENGA</sequence>
<dbReference type="CDD" id="cd13229">
    <property type="entry name" value="PH_TFIIH"/>
    <property type="match status" value="1"/>
</dbReference>
<evidence type="ECO:0000256" key="5">
    <source>
        <dbReference type="ARBA" id="ARBA00023163"/>
    </source>
</evidence>
<comment type="caution">
    <text evidence="9">The sequence shown here is derived from an EMBL/GenBank/DDBJ whole genome shotgun (WGS) entry which is preliminary data.</text>
</comment>
<evidence type="ECO:0000256" key="1">
    <source>
        <dbReference type="ARBA" id="ARBA00004123"/>
    </source>
</evidence>
<dbReference type="Pfam" id="PF03909">
    <property type="entry name" value="BSD"/>
    <property type="match status" value="1"/>
</dbReference>
<dbReference type="SUPFAM" id="SSF50729">
    <property type="entry name" value="PH domain-like"/>
    <property type="match status" value="1"/>
</dbReference>
<dbReference type="OrthoDB" id="360521at2759"/>
<dbReference type="PANTHER" id="PTHR12856">
    <property type="entry name" value="TRANSCRIPTION INITIATION FACTOR IIH-RELATED"/>
    <property type="match status" value="1"/>
</dbReference>
<dbReference type="EMBL" id="CAJPDQ010000022">
    <property type="protein sequence ID" value="CAF9924887.1"/>
    <property type="molecule type" value="Genomic_DNA"/>
</dbReference>
<dbReference type="SMART" id="SM00751">
    <property type="entry name" value="BSD"/>
    <property type="match status" value="1"/>
</dbReference>
<keyword evidence="6" id="KW-0539">Nucleus</keyword>
<feature type="compositionally biased region" description="Acidic residues" evidence="7">
    <location>
        <begin position="443"/>
        <end position="453"/>
    </location>
</feature>
<proteinExistence type="inferred from homology"/>
<organism evidence="9 10">
    <name type="scientific">Gomphillus americanus</name>
    <dbReference type="NCBI Taxonomy" id="1940652"/>
    <lineage>
        <taxon>Eukaryota</taxon>
        <taxon>Fungi</taxon>
        <taxon>Dikarya</taxon>
        <taxon>Ascomycota</taxon>
        <taxon>Pezizomycotina</taxon>
        <taxon>Lecanoromycetes</taxon>
        <taxon>OSLEUM clade</taxon>
        <taxon>Ostropomycetidae</taxon>
        <taxon>Ostropales</taxon>
        <taxon>Graphidaceae</taxon>
        <taxon>Gomphilloideae</taxon>
        <taxon>Gomphillus</taxon>
    </lineage>
</organism>
<dbReference type="InterPro" id="IPR027079">
    <property type="entry name" value="Tfb1/GTF2H1"/>
</dbReference>
<dbReference type="GO" id="GO:0006351">
    <property type="term" value="P:DNA-templated transcription"/>
    <property type="evidence" value="ECO:0007669"/>
    <property type="project" value="InterPro"/>
</dbReference>
<keyword evidence="5" id="KW-0804">Transcription</keyword>
<evidence type="ECO:0000256" key="4">
    <source>
        <dbReference type="ARBA" id="ARBA00023015"/>
    </source>
</evidence>
<gene>
    <name evidence="9" type="ORF">GOMPHAMPRED_003756</name>
</gene>
<dbReference type="InterPro" id="IPR013876">
    <property type="entry name" value="TFIIH_BTF_p62_N"/>
</dbReference>
<dbReference type="PROSITE" id="PS50858">
    <property type="entry name" value="BSD"/>
    <property type="match status" value="1"/>
</dbReference>
<evidence type="ECO:0000256" key="7">
    <source>
        <dbReference type="SAM" id="MobiDB-lite"/>
    </source>
</evidence>
<keyword evidence="10" id="KW-1185">Reference proteome</keyword>
<dbReference type="GO" id="GO:0006289">
    <property type="term" value="P:nucleotide-excision repair"/>
    <property type="evidence" value="ECO:0007669"/>
    <property type="project" value="InterPro"/>
</dbReference>
<dbReference type="InterPro" id="IPR011993">
    <property type="entry name" value="PH-like_dom_sf"/>
</dbReference>
<comment type="similarity">
    <text evidence="2">Belongs to the TFB1 family.</text>
</comment>
<protein>
    <recommendedName>
        <fullName evidence="8">BSD domain-containing protein</fullName>
    </recommendedName>
</protein>
<evidence type="ECO:0000313" key="9">
    <source>
        <dbReference type="EMBL" id="CAF9924887.1"/>
    </source>
</evidence>
<feature type="region of interest" description="Disordered" evidence="7">
    <location>
        <begin position="435"/>
        <end position="464"/>
    </location>
</feature>
<evidence type="ECO:0000313" key="10">
    <source>
        <dbReference type="Proteomes" id="UP000664169"/>
    </source>
</evidence>
<keyword evidence="3" id="KW-0677">Repeat</keyword>